<gene>
    <name evidence="4" type="ORF">DFR49_1676</name>
</gene>
<dbReference type="SUPFAM" id="SSF56112">
    <property type="entry name" value="Protein kinase-like (PK-like)"/>
    <property type="match status" value="1"/>
</dbReference>
<dbReference type="PANTHER" id="PTHR10566:SF113">
    <property type="entry name" value="PROTEIN ACTIVITY OF BC1 COMPLEX KINASE 7, CHLOROPLASTIC"/>
    <property type="match status" value="1"/>
</dbReference>
<name>A0A397PDR2_9SPHN</name>
<sequence length="508" mass="54913">MPAPAMIKTLAVATRDRARLGEILAITSRFGLDTLLARMGLRGGDGGEDATSDLPRRTRLAIEALGPTFVKLGQILGTRGDLLAPEWIAEFEKLHSQAPTLPFETLRPAVEDALGQPPEAAFARFDPEPLAAASIAQVHRAWRDDGRPVVLKIRRPGVRPRIEADLRIVAQLAALAEQASAEARRFSPRALARQLAESLHDELDFTIEGRNADRLREDFASDPRVLVPEIHWRWSSETLLVMDFVDGVPPRDGDTLRANGIDPAQIAATGADMVLDMVLVNGRFHADPHPGNLLCLPGNRIALLDLGSIGHVSPKRREEFLSFVTALQSDDPGGLAETLALWSEGHDVPRANVVRAAERLVARHGGGRIVLSALISDFLPILRDERLILPPDLLLIFRALLTIDGVLTGIEPDFDLSGAMARAGLRVARARLAPERLQASVQALMWEMLRLGDDAPRLIRAAVRRLEAPPVAQAATNDAAIRAVGRWIAGALLGGFALVAGAIVLGHG</sequence>
<evidence type="ECO:0000313" key="4">
    <source>
        <dbReference type="EMBL" id="RIA47108.1"/>
    </source>
</evidence>
<dbReference type="PANTHER" id="PTHR10566">
    <property type="entry name" value="CHAPERONE-ACTIVITY OF BC1 COMPLEX CABC1 -RELATED"/>
    <property type="match status" value="1"/>
</dbReference>
<feature type="domain" description="ABC1 atypical kinase-like" evidence="3">
    <location>
        <begin position="93"/>
        <end position="337"/>
    </location>
</feature>
<organism evidence="4 5">
    <name type="scientific">Hephaestia caeni</name>
    <dbReference type="NCBI Taxonomy" id="645617"/>
    <lineage>
        <taxon>Bacteria</taxon>
        <taxon>Pseudomonadati</taxon>
        <taxon>Pseudomonadota</taxon>
        <taxon>Alphaproteobacteria</taxon>
        <taxon>Sphingomonadales</taxon>
        <taxon>Sphingomonadaceae</taxon>
        <taxon>Hephaestia</taxon>
    </lineage>
</organism>
<keyword evidence="2" id="KW-0812">Transmembrane</keyword>
<feature type="transmembrane region" description="Helical" evidence="2">
    <location>
        <begin position="487"/>
        <end position="506"/>
    </location>
</feature>
<dbReference type="AlphaFoldDB" id="A0A397PDR2"/>
<dbReference type="Pfam" id="PF03109">
    <property type="entry name" value="ABC1"/>
    <property type="match status" value="1"/>
</dbReference>
<evidence type="ECO:0000259" key="3">
    <source>
        <dbReference type="Pfam" id="PF03109"/>
    </source>
</evidence>
<evidence type="ECO:0000313" key="5">
    <source>
        <dbReference type="Proteomes" id="UP000266568"/>
    </source>
</evidence>
<keyword evidence="4" id="KW-0830">Ubiquinone</keyword>
<comment type="caution">
    <text evidence="4">The sequence shown here is derived from an EMBL/GenBank/DDBJ whole genome shotgun (WGS) entry which is preliminary data.</text>
</comment>
<dbReference type="InterPro" id="IPR011009">
    <property type="entry name" value="Kinase-like_dom_sf"/>
</dbReference>
<dbReference type="EMBL" id="QXDC01000002">
    <property type="protein sequence ID" value="RIA47108.1"/>
    <property type="molecule type" value="Genomic_DNA"/>
</dbReference>
<evidence type="ECO:0000256" key="1">
    <source>
        <dbReference type="ARBA" id="ARBA00009670"/>
    </source>
</evidence>
<dbReference type="InterPro" id="IPR004147">
    <property type="entry name" value="ABC1_dom"/>
</dbReference>
<accession>A0A397PDR2</accession>
<proteinExistence type="inferred from homology"/>
<keyword evidence="5" id="KW-1185">Reference proteome</keyword>
<evidence type="ECO:0000256" key="2">
    <source>
        <dbReference type="SAM" id="Phobius"/>
    </source>
</evidence>
<comment type="similarity">
    <text evidence="1">Belongs to the protein kinase superfamily. ADCK protein kinase family.</text>
</comment>
<reference evidence="4 5" key="1">
    <citation type="submission" date="2018-08" db="EMBL/GenBank/DDBJ databases">
        <title>Genomic Encyclopedia of Type Strains, Phase IV (KMG-IV): sequencing the most valuable type-strain genomes for metagenomic binning, comparative biology and taxonomic classification.</title>
        <authorList>
            <person name="Goeker M."/>
        </authorList>
    </citation>
    <scope>NUCLEOTIDE SEQUENCE [LARGE SCALE GENOMIC DNA]</scope>
    <source>
        <strain evidence="4 5">DSM 25527</strain>
    </source>
</reference>
<dbReference type="CDD" id="cd05121">
    <property type="entry name" value="ABC1_ADCK3-like"/>
    <property type="match status" value="1"/>
</dbReference>
<dbReference type="InterPro" id="IPR050154">
    <property type="entry name" value="UbiB_kinase"/>
</dbReference>
<dbReference type="Proteomes" id="UP000266568">
    <property type="component" value="Unassembled WGS sequence"/>
</dbReference>
<keyword evidence="2" id="KW-1133">Transmembrane helix</keyword>
<keyword evidence="2" id="KW-0472">Membrane</keyword>
<protein>
    <submittedName>
        <fullName evidence="4">Ubiquinone biosynthesis protein</fullName>
    </submittedName>
</protein>